<proteinExistence type="predicted"/>
<dbReference type="EMBL" id="AQQX01000001">
    <property type="protein sequence ID" value="KGM50644.1"/>
    <property type="molecule type" value="Genomic_DNA"/>
</dbReference>
<feature type="region of interest" description="Disordered" evidence="1">
    <location>
        <begin position="252"/>
        <end position="272"/>
    </location>
</feature>
<keyword evidence="3" id="KW-1185">Reference proteome</keyword>
<dbReference type="OrthoDB" id="9878692at2"/>
<comment type="caution">
    <text evidence="2">The sequence shown here is derived from an EMBL/GenBank/DDBJ whole genome shotgun (WGS) entry which is preliminary data.</text>
</comment>
<dbReference type="AlphaFoldDB" id="A0A0A0EJT1"/>
<name>A0A0A0EJT1_9RHOB</name>
<accession>A0A0A0EJT1</accession>
<gene>
    <name evidence="2" type="ORF">ATO9_03970</name>
</gene>
<protein>
    <submittedName>
        <fullName evidence="2">Uncharacterized protein</fullName>
    </submittedName>
</protein>
<evidence type="ECO:0000313" key="3">
    <source>
        <dbReference type="Proteomes" id="UP000030004"/>
    </source>
</evidence>
<dbReference type="RefSeq" id="WP_043745210.1">
    <property type="nucleotide sequence ID" value="NZ_AQQX01000001.1"/>
</dbReference>
<evidence type="ECO:0000313" key="2">
    <source>
        <dbReference type="EMBL" id="KGM50644.1"/>
    </source>
</evidence>
<dbReference type="Proteomes" id="UP000030004">
    <property type="component" value="Unassembled WGS sequence"/>
</dbReference>
<organism evidence="2 3">
    <name type="scientific">Pseudooceanicola atlanticus</name>
    <dbReference type="NCBI Taxonomy" id="1461694"/>
    <lineage>
        <taxon>Bacteria</taxon>
        <taxon>Pseudomonadati</taxon>
        <taxon>Pseudomonadota</taxon>
        <taxon>Alphaproteobacteria</taxon>
        <taxon>Rhodobacterales</taxon>
        <taxon>Paracoccaceae</taxon>
        <taxon>Pseudooceanicola</taxon>
    </lineage>
</organism>
<evidence type="ECO:0000256" key="1">
    <source>
        <dbReference type="SAM" id="MobiDB-lite"/>
    </source>
</evidence>
<reference evidence="2 3" key="1">
    <citation type="journal article" date="2015" name="Antonie Van Leeuwenhoek">
        <title>Pseudooceanicola atlanticus gen. nov. sp. nov., isolated from surface seawater of the Atlantic Ocean and reclassification of Oceanicola batsensis, Oceanicola marinus, Oceanicola nitratireducens, Oceanicola nanhaiensis, Oceanicola antarcticus and Oceanicola flagellatus, as Pseudooceanicola batsensis comb. nov., Pseudooceanicola marinus comb. nov., Pseudooceanicola nitratireducens comb. nov., Pseudooceanicola nanhaiensis comb. nov., Pseudooceanicola antarcticus comb. nov., and Pseudooceanicola flagellatus comb. nov.</title>
        <authorList>
            <person name="Lai Q."/>
            <person name="Li G."/>
            <person name="Liu X."/>
            <person name="Du Y."/>
            <person name="Sun F."/>
            <person name="Shao Z."/>
        </authorList>
    </citation>
    <scope>NUCLEOTIDE SEQUENCE [LARGE SCALE GENOMIC DNA]</scope>
    <source>
        <strain evidence="2 3">22II-s11g</strain>
    </source>
</reference>
<sequence>MDFAENTCFRLADVYAAIAESDPKGNLVQGLAAAFPEVDSDEARIAIIHLFDDAIEEIAHLPGLPEQNVRDMLSSVRHFQGLALKGLAQNAVKEFVAASQAKNVIGTLRLVGNTVATSRIATTQKFDRQEFIGTTETMLEAVRASTLPEMQKAVVALKLSALLRIMHEREGASDDQIRRRLKGIFADLRDEFENVDGEQAEFLEKFRAWVASSMKGGAFALGLTSDVLTLAMIAGPVALAITNQNSEVKLIEGPGADGQINTKPTDEKTAND</sequence>